<keyword evidence="3" id="KW-0223">Dioxygenase</keyword>
<dbReference type="Proteomes" id="UP001176521">
    <property type="component" value="Unassembled WGS sequence"/>
</dbReference>
<dbReference type="SUPFAM" id="SSF51197">
    <property type="entry name" value="Clavaminate synthase-like"/>
    <property type="match status" value="1"/>
</dbReference>
<dbReference type="PANTHER" id="PTHR46030">
    <property type="entry name" value="ALPHA-KETOGLUTARATE-DEPENDENT DIOXYGENASE ALKB HOMOLOG 6"/>
    <property type="match status" value="1"/>
</dbReference>
<name>A0AAN6G4E3_9BASI</name>
<proteinExistence type="inferred from homology"/>
<feature type="compositionally biased region" description="Basic and acidic residues" evidence="6">
    <location>
        <begin position="308"/>
        <end position="323"/>
    </location>
</feature>
<protein>
    <recommendedName>
        <fullName evidence="7">Alpha-ketoglutarate-dependent dioxygenase AlkB-like domain-containing protein</fullName>
    </recommendedName>
</protein>
<keyword evidence="9" id="KW-1185">Reference proteome</keyword>
<dbReference type="GO" id="GO:0051213">
    <property type="term" value="F:dioxygenase activity"/>
    <property type="evidence" value="ECO:0007669"/>
    <property type="project" value="UniProtKB-KW"/>
</dbReference>
<dbReference type="Gene3D" id="2.60.120.590">
    <property type="entry name" value="Alpha-ketoglutarate-dependent dioxygenase AlkB-like"/>
    <property type="match status" value="1"/>
</dbReference>
<dbReference type="AlphaFoldDB" id="A0AAN6G4E3"/>
<evidence type="ECO:0000256" key="3">
    <source>
        <dbReference type="ARBA" id="ARBA00022964"/>
    </source>
</evidence>
<feature type="region of interest" description="Disordered" evidence="6">
    <location>
        <begin position="294"/>
        <end position="327"/>
    </location>
</feature>
<feature type="region of interest" description="Disordered" evidence="6">
    <location>
        <begin position="1"/>
        <end position="28"/>
    </location>
</feature>
<dbReference type="Pfam" id="PF13532">
    <property type="entry name" value="2OG-FeII_Oxy_2"/>
    <property type="match status" value="1"/>
</dbReference>
<dbReference type="EMBL" id="JAPDMQ010000840">
    <property type="protein sequence ID" value="KAK0520143.1"/>
    <property type="molecule type" value="Genomic_DNA"/>
</dbReference>
<comment type="similarity">
    <text evidence="1">Belongs to the alkB family.</text>
</comment>
<evidence type="ECO:0000313" key="9">
    <source>
        <dbReference type="Proteomes" id="UP001176521"/>
    </source>
</evidence>
<evidence type="ECO:0000256" key="2">
    <source>
        <dbReference type="ARBA" id="ARBA00022723"/>
    </source>
</evidence>
<feature type="region of interest" description="Disordered" evidence="6">
    <location>
        <begin position="196"/>
        <end position="233"/>
    </location>
</feature>
<dbReference type="InterPro" id="IPR032862">
    <property type="entry name" value="ALKBH6"/>
</dbReference>
<sequence>MASPPPTDATSSSPSSSSAAAKSANPPTLLAQARLREVGAGKDDNDGAAADREGGFFYLPNFITEQEEEYLLKQIYDAPALKWKTLQNRSGRTLGRLQTWGGQLAGSGGNTLIPQPLPGFMTSFPDLIKRLADTGAFQGSKHGQANHCLVNEYLAGQGIMPHEDGGAYYPAVATISLGSHTLLDIYRYASEPVSTALSTQEQGTEQEAGQGQGQGQGQAKEAPAARAREKDPAFSILQERRSLLITLGSAYRRFLHGIAERSADEPAHLKTAINVDRLGDAELRARVVRLIQSSPGEGPLSSTASEPAKGDAAGKRENEKVSADADSASAAAAAAATGLERGTRVSLTFRDVQRASPGLQSLLGRGGGKR</sequence>
<keyword evidence="2" id="KW-0479">Metal-binding</keyword>
<dbReference type="GO" id="GO:0046872">
    <property type="term" value="F:metal ion binding"/>
    <property type="evidence" value="ECO:0007669"/>
    <property type="project" value="UniProtKB-KW"/>
</dbReference>
<feature type="compositionally biased region" description="Low complexity" evidence="6">
    <location>
        <begin position="199"/>
        <end position="209"/>
    </location>
</feature>
<organism evidence="8 9">
    <name type="scientific">Tilletia horrida</name>
    <dbReference type="NCBI Taxonomy" id="155126"/>
    <lineage>
        <taxon>Eukaryota</taxon>
        <taxon>Fungi</taxon>
        <taxon>Dikarya</taxon>
        <taxon>Basidiomycota</taxon>
        <taxon>Ustilaginomycotina</taxon>
        <taxon>Exobasidiomycetes</taxon>
        <taxon>Tilletiales</taxon>
        <taxon>Tilletiaceae</taxon>
        <taxon>Tilletia</taxon>
    </lineage>
</organism>
<reference evidence="8" key="1">
    <citation type="journal article" date="2023" name="PhytoFront">
        <title>Draft Genome Resources of Seven Strains of Tilletia horrida, Causal Agent of Kernel Smut of Rice.</title>
        <authorList>
            <person name="Khanal S."/>
            <person name="Antony Babu S."/>
            <person name="Zhou X.G."/>
        </authorList>
    </citation>
    <scope>NUCLEOTIDE SEQUENCE</scope>
    <source>
        <strain evidence="8">TX3</strain>
    </source>
</reference>
<evidence type="ECO:0000313" key="8">
    <source>
        <dbReference type="EMBL" id="KAK0520143.1"/>
    </source>
</evidence>
<evidence type="ECO:0000256" key="6">
    <source>
        <dbReference type="SAM" id="MobiDB-lite"/>
    </source>
</evidence>
<feature type="domain" description="Alpha-ketoglutarate-dependent dioxygenase AlkB-like" evidence="7">
    <location>
        <begin position="55"/>
        <end position="350"/>
    </location>
</feature>
<keyword evidence="5" id="KW-0408">Iron</keyword>
<evidence type="ECO:0000256" key="4">
    <source>
        <dbReference type="ARBA" id="ARBA00023002"/>
    </source>
</evidence>
<dbReference type="InterPro" id="IPR027450">
    <property type="entry name" value="AlkB-like"/>
</dbReference>
<dbReference type="InterPro" id="IPR037151">
    <property type="entry name" value="AlkB-like_sf"/>
</dbReference>
<gene>
    <name evidence="8" type="ORF">OC842_007195</name>
</gene>
<evidence type="ECO:0000256" key="1">
    <source>
        <dbReference type="ARBA" id="ARBA00007879"/>
    </source>
</evidence>
<keyword evidence="4" id="KW-0560">Oxidoreductase</keyword>
<evidence type="ECO:0000256" key="5">
    <source>
        <dbReference type="ARBA" id="ARBA00023004"/>
    </source>
</evidence>
<accession>A0AAN6G4E3</accession>
<dbReference type="GO" id="GO:0005634">
    <property type="term" value="C:nucleus"/>
    <property type="evidence" value="ECO:0007669"/>
    <property type="project" value="TreeGrafter"/>
</dbReference>
<evidence type="ECO:0000259" key="7">
    <source>
        <dbReference type="Pfam" id="PF13532"/>
    </source>
</evidence>
<dbReference type="PANTHER" id="PTHR46030:SF1">
    <property type="entry name" value="ALPHA-KETOGLUTARATE-DEPENDENT DIOXYGENASE ALKB HOMOLOG 6"/>
    <property type="match status" value="1"/>
</dbReference>
<feature type="compositionally biased region" description="Polar residues" evidence="6">
    <location>
        <begin position="294"/>
        <end position="305"/>
    </location>
</feature>
<comment type="caution">
    <text evidence="8">The sequence shown here is derived from an EMBL/GenBank/DDBJ whole genome shotgun (WGS) entry which is preliminary data.</text>
</comment>
<feature type="compositionally biased region" description="Low complexity" evidence="6">
    <location>
        <begin position="8"/>
        <end position="28"/>
    </location>
</feature>